<evidence type="ECO:0000313" key="1">
    <source>
        <dbReference type="EMBL" id="KXS16507.1"/>
    </source>
</evidence>
<protein>
    <submittedName>
        <fullName evidence="1">Uncharacterized protein</fullName>
    </submittedName>
</protein>
<dbReference type="EMBL" id="KQ965752">
    <property type="protein sequence ID" value="KXS16507.1"/>
    <property type="molecule type" value="Genomic_DNA"/>
</dbReference>
<name>A0A139AI96_GONPJ</name>
<proteinExistence type="predicted"/>
<dbReference type="Proteomes" id="UP000070544">
    <property type="component" value="Unassembled WGS sequence"/>
</dbReference>
<sequence length="836" mass="94300">MTYDTGEIQEEVDFEHALMFTSVLFHRAISHPKFLIDSVCVEIAPPVPDGEYYNQVHRMHWSAPSSWFEPLPLRLRELAEEYGVDFGSQVRSLGYVRTVFATERPRIAVDTVLDTGKDVFGIEGHPDEGFGRTVGPGWRERWCGVWVVAGCVMSDFRRLDGIRNEKLSTQNHSTLRFPESRAPPVAQPTVRFRAVPVAVPPSCRVRMYRWEESCVKSVKLSVKRGFEAFIDNRGVCVWTAAELHTSLWTVDVGMEGRTRGLEDLVRRRTFGIQSQGSRSIVPRQLQLVFTEVEVNGQETTYHDHHQALNDVEAIQYAVSKLGDTAPGSMKLENGPTLIALRFSVSNMESDYYLGEAVSVKFYASLLNPFTGVIELHMDTEGFGTTFASHMIQMIPEERRRKVKTLSLSDNEYLFPNLRELREVNFKGDMWLESFNPATAQDTIFHHLEVLHLTVSMFTEINLDEASLDETLKVLADVTVAKAPLLKKVVLRFDMGEDHDDNVGLQGMLKFTSLLFERAITHPNFLVDFIRLGGILQRGLDGKLRALLSIATRKCWRVFTSALGALRFACTSWQSIMGWTLAGLVDPKAIHTVIPRVSHSIRRATDGAIPGCSCRTVAITCRIRMYRWENSYDKVVKLSVKRGFEVVTDKRGFLWEYIPRGWFALLLNPFTGVTVLRMDAEAFGGPFASPIIQLIPEEIRRKVTILSLAADDPAPEVWADGDALLSVAQIPRMFPNIWELRDVTFGGETGLEDFNRKTLSSAIWNFDEKLKVAVDVMVAKAPHLKEVVLSYTVGAGDREDVIGLQGILKVTSFILEKAITHQKFWFTLFGGRFGTPL</sequence>
<reference evidence="1 2" key="1">
    <citation type="journal article" date="2015" name="Genome Biol. Evol.">
        <title>Phylogenomic analyses indicate that early fungi evolved digesting cell walls of algal ancestors of land plants.</title>
        <authorList>
            <person name="Chang Y."/>
            <person name="Wang S."/>
            <person name="Sekimoto S."/>
            <person name="Aerts A.L."/>
            <person name="Choi C."/>
            <person name="Clum A."/>
            <person name="LaButti K.M."/>
            <person name="Lindquist E.A."/>
            <person name="Yee Ngan C."/>
            <person name="Ohm R.A."/>
            <person name="Salamov A.A."/>
            <person name="Grigoriev I.V."/>
            <person name="Spatafora J.W."/>
            <person name="Berbee M.L."/>
        </authorList>
    </citation>
    <scope>NUCLEOTIDE SEQUENCE [LARGE SCALE GENOMIC DNA]</scope>
    <source>
        <strain evidence="1 2">JEL478</strain>
    </source>
</reference>
<organism evidence="1 2">
    <name type="scientific">Gonapodya prolifera (strain JEL478)</name>
    <name type="common">Monoblepharis prolifera</name>
    <dbReference type="NCBI Taxonomy" id="1344416"/>
    <lineage>
        <taxon>Eukaryota</taxon>
        <taxon>Fungi</taxon>
        <taxon>Fungi incertae sedis</taxon>
        <taxon>Chytridiomycota</taxon>
        <taxon>Chytridiomycota incertae sedis</taxon>
        <taxon>Monoblepharidomycetes</taxon>
        <taxon>Monoblepharidales</taxon>
        <taxon>Gonapodyaceae</taxon>
        <taxon>Gonapodya</taxon>
    </lineage>
</organism>
<gene>
    <name evidence="1" type="ORF">M427DRAFT_144805</name>
</gene>
<evidence type="ECO:0000313" key="2">
    <source>
        <dbReference type="Proteomes" id="UP000070544"/>
    </source>
</evidence>
<accession>A0A139AI96</accession>
<keyword evidence="2" id="KW-1185">Reference proteome</keyword>
<dbReference type="AlphaFoldDB" id="A0A139AI96"/>